<dbReference type="Pfam" id="PF04082">
    <property type="entry name" value="Fungal_trans"/>
    <property type="match status" value="1"/>
</dbReference>
<dbReference type="GO" id="GO:0003677">
    <property type="term" value="F:DNA binding"/>
    <property type="evidence" value="ECO:0007669"/>
    <property type="project" value="InterPro"/>
</dbReference>
<sequence>MQGQPVTARRSSFHSDIENTHTSQSAKRPRLEGRESSASPVARMQRAGKACDACRRGKVRCGGQRPQCGRCMENELPCSYTSPHRRRGPERGANLQINQRMTCLENILQDTLNELHRGHSTPTEKRARENQTSTVLLDSFAVSPGSPVEAHPHVSSVVSDRAKPTASPAQETMTEVAVPSPAINWRSLDRISPKSAVQNQWNGPGDISDGMASDATPPMPLLTVDAYAHYPSDSRGDTHVRSMPSIDIVLHLIDTYFEYVHNEQYGFLDRGPLVKGFLDGTVPPVLIYSICAVSARFSNNPALQHSPPYQAGENFAAEAAELITRNIDHPNIVILQSLLLLCLHAAGASKGAKAWMLGGMAFRLCYALRLDKEENWTSDRGWRNQEMRSRTFWTAFLVDRFSSAGSDVPWSISVESSTQRLPASERHFRHNQTVSTPRIFDLESSDTGGMGCIAYIVRLAELWGRIARYVSHGIGNILPDQTASPFTILKTELQDWFSKLPHAFLYTPENLTAAVTNAEGGSFAFMHILYHAACSYMEQVVLVNFRSELPESFVRESESRSNKNALLCCEIYTKTTVTYPSLLSTPLTAYFLFISGVILARQSFCAEIDIAQSARNGLLNSQTGLDRLRRHWGPAERYSATLRGYYAACQRFIDGAREKDALAPVVTARSNPQQSPTNNKTLAFDTPDNMRDACSVTTSSRGLPTNLMPGLSTVPEPVPSFTELPATSWPLLGLPTFPDDSAFMSANLHSWPDFSFNMGFFDSGDTAIPDSGERLP</sequence>
<feature type="region of interest" description="Disordered" evidence="6">
    <location>
        <begin position="1"/>
        <end position="48"/>
    </location>
</feature>
<dbReference type="Proteomes" id="UP000887226">
    <property type="component" value="Unassembled WGS sequence"/>
</dbReference>
<dbReference type="PANTHER" id="PTHR47338:SF5">
    <property type="entry name" value="ZN(II)2CYS6 TRANSCRIPTION FACTOR (EUROFUNG)"/>
    <property type="match status" value="1"/>
</dbReference>
<evidence type="ECO:0000313" key="9">
    <source>
        <dbReference type="Proteomes" id="UP000887226"/>
    </source>
</evidence>
<dbReference type="CDD" id="cd00067">
    <property type="entry name" value="GAL4"/>
    <property type="match status" value="1"/>
</dbReference>
<dbReference type="PROSITE" id="PS00463">
    <property type="entry name" value="ZN2_CY6_FUNGAL_1"/>
    <property type="match status" value="1"/>
</dbReference>
<accession>A0A9P7Z0K6</accession>
<dbReference type="GO" id="GO:0006351">
    <property type="term" value="P:DNA-templated transcription"/>
    <property type="evidence" value="ECO:0007669"/>
    <property type="project" value="InterPro"/>
</dbReference>
<dbReference type="GO" id="GO:0005634">
    <property type="term" value="C:nucleus"/>
    <property type="evidence" value="ECO:0007669"/>
    <property type="project" value="UniProtKB-SubCell"/>
</dbReference>
<proteinExistence type="predicted"/>
<dbReference type="SMART" id="SM00066">
    <property type="entry name" value="GAL4"/>
    <property type="match status" value="1"/>
</dbReference>
<dbReference type="AlphaFoldDB" id="A0A9P7Z0K6"/>
<evidence type="ECO:0000313" key="8">
    <source>
        <dbReference type="EMBL" id="KAG9243368.1"/>
    </source>
</evidence>
<dbReference type="EMBL" id="MU253983">
    <property type="protein sequence ID" value="KAG9243368.1"/>
    <property type="molecule type" value="Genomic_DNA"/>
</dbReference>
<dbReference type="Pfam" id="PF00172">
    <property type="entry name" value="Zn_clus"/>
    <property type="match status" value="1"/>
</dbReference>
<dbReference type="CDD" id="cd12148">
    <property type="entry name" value="fungal_TF_MHR"/>
    <property type="match status" value="1"/>
</dbReference>
<evidence type="ECO:0000259" key="7">
    <source>
        <dbReference type="PROSITE" id="PS50048"/>
    </source>
</evidence>
<reference evidence="8" key="1">
    <citation type="journal article" date="2021" name="IMA Fungus">
        <title>Genomic characterization of three marine fungi, including Emericellopsis atlantica sp. nov. with signatures of a generalist lifestyle and marine biomass degradation.</title>
        <authorList>
            <person name="Hagestad O.C."/>
            <person name="Hou L."/>
            <person name="Andersen J.H."/>
            <person name="Hansen E.H."/>
            <person name="Altermark B."/>
            <person name="Li C."/>
            <person name="Kuhnert E."/>
            <person name="Cox R.J."/>
            <person name="Crous P.W."/>
            <person name="Spatafora J.W."/>
            <person name="Lail K."/>
            <person name="Amirebrahimi M."/>
            <person name="Lipzen A."/>
            <person name="Pangilinan J."/>
            <person name="Andreopoulos W."/>
            <person name="Hayes R.D."/>
            <person name="Ng V."/>
            <person name="Grigoriev I.V."/>
            <person name="Jackson S.A."/>
            <person name="Sutton T.D.S."/>
            <person name="Dobson A.D.W."/>
            <person name="Rama T."/>
        </authorList>
    </citation>
    <scope>NUCLEOTIDE SEQUENCE</scope>
    <source>
        <strain evidence="8">TRa3180A</strain>
    </source>
</reference>
<gene>
    <name evidence="8" type="ORF">BJ878DRAFT_511081</name>
</gene>
<dbReference type="InterPro" id="IPR036864">
    <property type="entry name" value="Zn2-C6_fun-type_DNA-bd_sf"/>
</dbReference>
<feature type="domain" description="Zn(2)-C6 fungal-type" evidence="7">
    <location>
        <begin position="50"/>
        <end position="80"/>
    </location>
</feature>
<dbReference type="InterPro" id="IPR007219">
    <property type="entry name" value="XnlR_reg_dom"/>
</dbReference>
<dbReference type="GO" id="GO:0008270">
    <property type="term" value="F:zinc ion binding"/>
    <property type="evidence" value="ECO:0007669"/>
    <property type="project" value="InterPro"/>
</dbReference>
<keyword evidence="5" id="KW-0539">Nucleus</keyword>
<dbReference type="InterPro" id="IPR001138">
    <property type="entry name" value="Zn2Cys6_DnaBD"/>
</dbReference>
<organism evidence="8 9">
    <name type="scientific">Calycina marina</name>
    <dbReference type="NCBI Taxonomy" id="1763456"/>
    <lineage>
        <taxon>Eukaryota</taxon>
        <taxon>Fungi</taxon>
        <taxon>Dikarya</taxon>
        <taxon>Ascomycota</taxon>
        <taxon>Pezizomycotina</taxon>
        <taxon>Leotiomycetes</taxon>
        <taxon>Helotiales</taxon>
        <taxon>Pezizellaceae</taxon>
        <taxon>Calycina</taxon>
    </lineage>
</organism>
<keyword evidence="3" id="KW-0805">Transcription regulation</keyword>
<evidence type="ECO:0000256" key="6">
    <source>
        <dbReference type="SAM" id="MobiDB-lite"/>
    </source>
</evidence>
<keyword evidence="4" id="KW-0804">Transcription</keyword>
<evidence type="ECO:0000256" key="4">
    <source>
        <dbReference type="ARBA" id="ARBA00023163"/>
    </source>
</evidence>
<dbReference type="SUPFAM" id="SSF57701">
    <property type="entry name" value="Zn2/Cys6 DNA-binding domain"/>
    <property type="match status" value="1"/>
</dbReference>
<dbReference type="PROSITE" id="PS50048">
    <property type="entry name" value="ZN2_CY6_FUNGAL_2"/>
    <property type="match status" value="1"/>
</dbReference>
<keyword evidence="2" id="KW-0479">Metal-binding</keyword>
<evidence type="ECO:0000256" key="5">
    <source>
        <dbReference type="ARBA" id="ARBA00023242"/>
    </source>
</evidence>
<dbReference type="InterPro" id="IPR050815">
    <property type="entry name" value="TF_fung"/>
</dbReference>
<evidence type="ECO:0000256" key="2">
    <source>
        <dbReference type="ARBA" id="ARBA00022723"/>
    </source>
</evidence>
<evidence type="ECO:0000256" key="1">
    <source>
        <dbReference type="ARBA" id="ARBA00004123"/>
    </source>
</evidence>
<dbReference type="Gene3D" id="4.10.240.10">
    <property type="entry name" value="Zn(2)-C6 fungal-type DNA-binding domain"/>
    <property type="match status" value="1"/>
</dbReference>
<comment type="caution">
    <text evidence="8">The sequence shown here is derived from an EMBL/GenBank/DDBJ whole genome shotgun (WGS) entry which is preliminary data.</text>
</comment>
<protein>
    <submittedName>
        <fullName evidence="8">Fungal-specific transcription factor domain-containing protein</fullName>
    </submittedName>
</protein>
<dbReference type="GO" id="GO:0000981">
    <property type="term" value="F:DNA-binding transcription factor activity, RNA polymerase II-specific"/>
    <property type="evidence" value="ECO:0007669"/>
    <property type="project" value="InterPro"/>
</dbReference>
<evidence type="ECO:0000256" key="3">
    <source>
        <dbReference type="ARBA" id="ARBA00023015"/>
    </source>
</evidence>
<dbReference type="SMART" id="SM00906">
    <property type="entry name" value="Fungal_trans"/>
    <property type="match status" value="1"/>
</dbReference>
<keyword evidence="9" id="KW-1185">Reference proteome</keyword>
<comment type="subcellular location">
    <subcellularLocation>
        <location evidence="1">Nucleus</location>
    </subcellularLocation>
</comment>
<name>A0A9P7Z0K6_9HELO</name>
<dbReference type="OrthoDB" id="2154091at2759"/>
<dbReference type="PANTHER" id="PTHR47338">
    <property type="entry name" value="ZN(II)2CYS6 TRANSCRIPTION FACTOR (EUROFUNG)-RELATED"/>
    <property type="match status" value="1"/>
</dbReference>